<organism evidence="1 2">
    <name type="scientific">Exidia glandulosa HHB12029</name>
    <dbReference type="NCBI Taxonomy" id="1314781"/>
    <lineage>
        <taxon>Eukaryota</taxon>
        <taxon>Fungi</taxon>
        <taxon>Dikarya</taxon>
        <taxon>Basidiomycota</taxon>
        <taxon>Agaricomycotina</taxon>
        <taxon>Agaricomycetes</taxon>
        <taxon>Auriculariales</taxon>
        <taxon>Exidiaceae</taxon>
        <taxon>Exidia</taxon>
    </lineage>
</organism>
<sequence length="339" mass="38513">MYIYPGRSYNIVLPLVSFGLPRTNPRVLLVTVSLSKNLPPSDRPQLPRLRRLAICDSSEDMQIEDVRRMCMRWFPSVVELMISLSSGWPLHDQSEWPGPLRVYVPGYMTAAIDFGTADVDEFSVKVWRRFDQGCVPILSSERLVRLFVHEHEVSRYGPLPSAPNLVDLCIVLASCAETRRTRMRLAGLFADTQLVFEYPALRTLRFAHLDVPPMDPCGSRSSYCTCKSGSTIALSDISDFIRSRLPLQPPGRRLDTLILSCIRDIVDVDLAQALRTLHTLVEGVTFEPSLPQYLLRPVYPFLSSSDGVRLTNIFDSDTVSRSLSDIDYEDWEIYGRPRR</sequence>
<accession>A0A166AW62</accession>
<gene>
    <name evidence="1" type="ORF">EXIGLDRAFT_462413</name>
</gene>
<dbReference type="EMBL" id="KV425952">
    <property type="protein sequence ID" value="KZV95719.1"/>
    <property type="molecule type" value="Genomic_DNA"/>
</dbReference>
<name>A0A166AW62_EXIGL</name>
<reference evidence="1 2" key="1">
    <citation type="journal article" date="2016" name="Mol. Biol. Evol.">
        <title>Comparative Genomics of Early-Diverging Mushroom-Forming Fungi Provides Insights into the Origins of Lignocellulose Decay Capabilities.</title>
        <authorList>
            <person name="Nagy L.G."/>
            <person name="Riley R."/>
            <person name="Tritt A."/>
            <person name="Adam C."/>
            <person name="Daum C."/>
            <person name="Floudas D."/>
            <person name="Sun H."/>
            <person name="Yadav J.S."/>
            <person name="Pangilinan J."/>
            <person name="Larsson K.H."/>
            <person name="Matsuura K."/>
            <person name="Barry K."/>
            <person name="Labutti K."/>
            <person name="Kuo R."/>
            <person name="Ohm R.A."/>
            <person name="Bhattacharya S.S."/>
            <person name="Shirouzu T."/>
            <person name="Yoshinaga Y."/>
            <person name="Martin F.M."/>
            <person name="Grigoriev I.V."/>
            <person name="Hibbett D.S."/>
        </authorList>
    </citation>
    <scope>NUCLEOTIDE SEQUENCE [LARGE SCALE GENOMIC DNA]</scope>
    <source>
        <strain evidence="1 2">HHB12029</strain>
    </source>
</reference>
<dbReference type="InParanoid" id="A0A166AW62"/>
<dbReference type="Proteomes" id="UP000077266">
    <property type="component" value="Unassembled WGS sequence"/>
</dbReference>
<proteinExistence type="predicted"/>
<evidence type="ECO:0000313" key="2">
    <source>
        <dbReference type="Proteomes" id="UP000077266"/>
    </source>
</evidence>
<keyword evidence="2" id="KW-1185">Reference proteome</keyword>
<dbReference type="AlphaFoldDB" id="A0A166AW62"/>
<dbReference type="OrthoDB" id="3332185at2759"/>
<protein>
    <submittedName>
        <fullName evidence="1">Uncharacterized protein</fullName>
    </submittedName>
</protein>
<evidence type="ECO:0000313" key="1">
    <source>
        <dbReference type="EMBL" id="KZV95719.1"/>
    </source>
</evidence>